<gene>
    <name evidence="2" type="ORF">TSUD_276820</name>
</gene>
<keyword evidence="3" id="KW-1185">Reference proteome</keyword>
<protein>
    <recommendedName>
        <fullName evidence="1">R13L1/DRL21-like LRR repeat region domain-containing protein</fullName>
    </recommendedName>
</protein>
<evidence type="ECO:0000313" key="3">
    <source>
        <dbReference type="Proteomes" id="UP000242715"/>
    </source>
</evidence>
<dbReference type="Pfam" id="PF25019">
    <property type="entry name" value="LRR_R13L1-DRL21"/>
    <property type="match status" value="1"/>
</dbReference>
<organism evidence="2 3">
    <name type="scientific">Trifolium subterraneum</name>
    <name type="common">Subterranean clover</name>
    <dbReference type="NCBI Taxonomy" id="3900"/>
    <lineage>
        <taxon>Eukaryota</taxon>
        <taxon>Viridiplantae</taxon>
        <taxon>Streptophyta</taxon>
        <taxon>Embryophyta</taxon>
        <taxon>Tracheophyta</taxon>
        <taxon>Spermatophyta</taxon>
        <taxon>Magnoliopsida</taxon>
        <taxon>eudicotyledons</taxon>
        <taxon>Gunneridae</taxon>
        <taxon>Pentapetalae</taxon>
        <taxon>rosids</taxon>
        <taxon>fabids</taxon>
        <taxon>Fabales</taxon>
        <taxon>Fabaceae</taxon>
        <taxon>Papilionoideae</taxon>
        <taxon>50 kb inversion clade</taxon>
        <taxon>NPAAA clade</taxon>
        <taxon>Hologalegina</taxon>
        <taxon>IRL clade</taxon>
        <taxon>Trifolieae</taxon>
        <taxon>Trifolium</taxon>
    </lineage>
</organism>
<reference evidence="3" key="1">
    <citation type="journal article" date="2017" name="Front. Plant Sci.">
        <title>Climate Clever Clovers: New Paradigm to Reduce the Environmental Footprint of Ruminants by Breeding Low Methanogenic Forages Utilizing Haplotype Variation.</title>
        <authorList>
            <person name="Kaur P."/>
            <person name="Appels R."/>
            <person name="Bayer P.E."/>
            <person name="Keeble-Gagnere G."/>
            <person name="Wang J."/>
            <person name="Hirakawa H."/>
            <person name="Shirasawa K."/>
            <person name="Vercoe P."/>
            <person name="Stefanova K."/>
            <person name="Durmic Z."/>
            <person name="Nichols P."/>
            <person name="Revell C."/>
            <person name="Isobe S.N."/>
            <person name="Edwards D."/>
            <person name="Erskine W."/>
        </authorList>
    </citation>
    <scope>NUCLEOTIDE SEQUENCE [LARGE SCALE GENOMIC DNA]</scope>
    <source>
        <strain evidence="3">cv. Daliak</strain>
    </source>
</reference>
<dbReference type="Proteomes" id="UP000242715">
    <property type="component" value="Unassembled WGS sequence"/>
</dbReference>
<dbReference type="PANTHER" id="PTHR47186">
    <property type="entry name" value="LEUCINE-RICH REPEAT-CONTAINING PROTEIN 57"/>
    <property type="match status" value="1"/>
</dbReference>
<sequence>MPRGLENLTSLQSLSTFNVVDDDSNKADGKLNELQNLNNLRGNLEINGLDRVKTLMETSDVNLVGKKFLESLDLNWEAGQPRFVDEEALLDILRLHQHLRRLNVVGGASASQVFEYM</sequence>
<dbReference type="AlphaFoldDB" id="A0A2Z6N973"/>
<accession>A0A2Z6N973</accession>
<evidence type="ECO:0000313" key="2">
    <source>
        <dbReference type="EMBL" id="GAU38643.1"/>
    </source>
</evidence>
<dbReference type="EMBL" id="DF973724">
    <property type="protein sequence ID" value="GAU38643.1"/>
    <property type="molecule type" value="Genomic_DNA"/>
</dbReference>
<proteinExistence type="predicted"/>
<dbReference type="InterPro" id="IPR056789">
    <property type="entry name" value="LRR_R13L1-DRL21"/>
</dbReference>
<feature type="domain" description="R13L1/DRL21-like LRR repeat region" evidence="1">
    <location>
        <begin position="31"/>
        <end position="106"/>
    </location>
</feature>
<dbReference type="OrthoDB" id="773208at2759"/>
<name>A0A2Z6N973_TRISU</name>
<dbReference type="PANTHER" id="PTHR47186:SF3">
    <property type="entry name" value="OS09G0267800 PROTEIN"/>
    <property type="match status" value="1"/>
</dbReference>
<evidence type="ECO:0000259" key="1">
    <source>
        <dbReference type="Pfam" id="PF25019"/>
    </source>
</evidence>